<keyword evidence="1 3" id="KW-0378">Hydrolase</keyword>
<sequence>MINSRKIRVIVIDDSAFMRKTLTFMLESAGDIEVIATAKDGLEGFEMIRRYQPDVVTLDFEMPGLNGLETLEKIMKDVPVPVLMVSAFTTEGADITIKALSLGAADFLPKEPSSIVSGVMKIKDELISKIRNIYKQTSIATRLKRVSNINVAEKQSTKHKTDIGKWYPRFEIKVVLIGISTGGPLSLQKVIPHLNARLPVPVIIVQHMPPMFTYSLAERLNKLSELTVKEASNEELLEPSKVYLAPGGKHLLASQSNGSVTLKISEHPDNTLYKPSVDVTLNSLIEVYGKNVLPIIMTGMGKDGLEAVKRIKQIGGYAIAQDEESSVVYGMPRAIAENNLADLILPLDKIAYQINKIFNYEYSHAGNVV</sequence>
<feature type="active site" evidence="3 4">
    <location>
        <position position="303"/>
    </location>
</feature>
<proteinExistence type="inferred from homology"/>
<comment type="PTM">
    <text evidence="3">Phosphorylated by CheA. Phosphorylation of the N-terminal regulatory domain activates the methylesterase activity.</text>
</comment>
<dbReference type="EC" id="3.5.1.44" evidence="3"/>
<organism evidence="8">
    <name type="scientific">Ignavibacterium album</name>
    <dbReference type="NCBI Taxonomy" id="591197"/>
    <lineage>
        <taxon>Bacteria</taxon>
        <taxon>Pseudomonadati</taxon>
        <taxon>Ignavibacteriota</taxon>
        <taxon>Ignavibacteria</taxon>
        <taxon>Ignavibacteriales</taxon>
        <taxon>Ignavibacteriaceae</taxon>
        <taxon>Ignavibacterium</taxon>
    </lineage>
</organism>
<keyword evidence="3 4" id="KW-0145">Chemotaxis</keyword>
<dbReference type="InterPro" id="IPR011006">
    <property type="entry name" value="CheY-like_superfamily"/>
</dbReference>
<dbReference type="PANTHER" id="PTHR42872">
    <property type="entry name" value="PROTEIN-GLUTAMATE METHYLESTERASE/PROTEIN-GLUTAMINE GLUTAMINASE"/>
    <property type="match status" value="1"/>
</dbReference>
<comment type="similarity">
    <text evidence="3">Belongs to the CheB family.</text>
</comment>
<keyword evidence="3" id="KW-0963">Cytoplasm</keyword>
<dbReference type="SMART" id="SM00448">
    <property type="entry name" value="REC"/>
    <property type="match status" value="1"/>
</dbReference>
<name>A0A7V2ZI22_9BACT</name>
<comment type="caution">
    <text evidence="8">The sequence shown here is derived from an EMBL/GenBank/DDBJ whole genome shotgun (WGS) entry which is preliminary data.</text>
</comment>
<dbReference type="SUPFAM" id="SSF52172">
    <property type="entry name" value="CheY-like"/>
    <property type="match status" value="1"/>
</dbReference>
<dbReference type="SUPFAM" id="SSF52738">
    <property type="entry name" value="Methylesterase CheB, C-terminal domain"/>
    <property type="match status" value="1"/>
</dbReference>
<comment type="catalytic activity">
    <reaction evidence="3">
        <text>L-glutaminyl-[protein] + H2O = L-glutamyl-[protein] + NH4(+)</text>
        <dbReference type="Rhea" id="RHEA:16441"/>
        <dbReference type="Rhea" id="RHEA-COMP:10207"/>
        <dbReference type="Rhea" id="RHEA-COMP:10208"/>
        <dbReference type="ChEBI" id="CHEBI:15377"/>
        <dbReference type="ChEBI" id="CHEBI:28938"/>
        <dbReference type="ChEBI" id="CHEBI:29973"/>
        <dbReference type="ChEBI" id="CHEBI:30011"/>
        <dbReference type="EC" id="3.5.1.44"/>
    </reaction>
</comment>
<dbReference type="Pfam" id="PF00072">
    <property type="entry name" value="Response_reg"/>
    <property type="match status" value="1"/>
</dbReference>
<evidence type="ECO:0000256" key="2">
    <source>
        <dbReference type="ARBA" id="ARBA00048267"/>
    </source>
</evidence>
<feature type="domain" description="CheB-type methylesterase" evidence="7">
    <location>
        <begin position="168"/>
        <end position="361"/>
    </location>
</feature>
<dbReference type="GO" id="GO:0008984">
    <property type="term" value="F:protein-glutamate methylesterase activity"/>
    <property type="evidence" value="ECO:0007669"/>
    <property type="project" value="UniProtKB-UniRule"/>
</dbReference>
<evidence type="ECO:0000256" key="4">
    <source>
        <dbReference type="PROSITE-ProRule" id="PRU00050"/>
    </source>
</evidence>
<dbReference type="RefSeq" id="WP_304147921.1">
    <property type="nucleotide sequence ID" value="NZ_JAOAIE010000124.1"/>
</dbReference>
<protein>
    <recommendedName>
        <fullName evidence="3">Protein-glutamate methylesterase/protein-glutamine glutaminase</fullName>
        <ecNumber evidence="3">3.1.1.61</ecNumber>
        <ecNumber evidence="3">3.5.1.44</ecNumber>
    </recommendedName>
</protein>
<dbReference type="GO" id="GO:0000156">
    <property type="term" value="F:phosphorelay response regulator activity"/>
    <property type="evidence" value="ECO:0007669"/>
    <property type="project" value="InterPro"/>
</dbReference>
<evidence type="ECO:0000259" key="6">
    <source>
        <dbReference type="PROSITE" id="PS50110"/>
    </source>
</evidence>
<dbReference type="InterPro" id="IPR035909">
    <property type="entry name" value="CheB_C"/>
</dbReference>
<comment type="function">
    <text evidence="3">Involved in chemotaxis. Part of a chemotaxis signal transduction system that modulates chemotaxis in response to various stimuli. Catalyzes the demethylation of specific methylglutamate residues introduced into the chemoreceptors (methyl-accepting chemotaxis proteins or MCP) by CheR. Also mediates the irreversible deamidation of specific glutamine residues to glutamic acid.</text>
</comment>
<keyword evidence="3 5" id="KW-0597">Phosphoprotein</keyword>
<evidence type="ECO:0000259" key="7">
    <source>
        <dbReference type="PROSITE" id="PS50122"/>
    </source>
</evidence>
<dbReference type="EMBL" id="DSUJ01000008">
    <property type="protein sequence ID" value="HFI90399.1"/>
    <property type="molecule type" value="Genomic_DNA"/>
</dbReference>
<dbReference type="GO" id="GO:0005737">
    <property type="term" value="C:cytoplasm"/>
    <property type="evidence" value="ECO:0007669"/>
    <property type="project" value="UniProtKB-SubCell"/>
</dbReference>
<dbReference type="InterPro" id="IPR008248">
    <property type="entry name" value="CheB-like"/>
</dbReference>
<dbReference type="EC" id="3.1.1.61" evidence="3"/>
<dbReference type="InterPro" id="IPR001789">
    <property type="entry name" value="Sig_transdc_resp-reg_receiver"/>
</dbReference>
<reference evidence="8" key="1">
    <citation type="journal article" date="2020" name="mSystems">
        <title>Genome- and Community-Level Interaction Insights into Carbon Utilization and Element Cycling Functions of Hydrothermarchaeota in Hydrothermal Sediment.</title>
        <authorList>
            <person name="Zhou Z."/>
            <person name="Liu Y."/>
            <person name="Xu W."/>
            <person name="Pan J."/>
            <person name="Luo Z.H."/>
            <person name="Li M."/>
        </authorList>
    </citation>
    <scope>NUCLEOTIDE SEQUENCE [LARGE SCALE GENOMIC DNA]</scope>
    <source>
        <strain evidence="8">SpSt-479</strain>
    </source>
</reference>
<dbReference type="PANTHER" id="PTHR42872:SF3">
    <property type="entry name" value="PROTEIN-GLUTAMATE METHYLESTERASE_PROTEIN-GLUTAMINE GLUTAMINASE 1"/>
    <property type="match status" value="1"/>
</dbReference>
<dbReference type="NCBIfam" id="NF001965">
    <property type="entry name" value="PRK00742.1"/>
    <property type="match status" value="1"/>
</dbReference>
<dbReference type="Gene3D" id="3.40.50.180">
    <property type="entry name" value="Methylesterase CheB, C-terminal domain"/>
    <property type="match status" value="1"/>
</dbReference>
<dbReference type="CDD" id="cd16432">
    <property type="entry name" value="CheB_Rec"/>
    <property type="match status" value="1"/>
</dbReference>
<dbReference type="Gene3D" id="3.40.50.2300">
    <property type="match status" value="1"/>
</dbReference>
<gene>
    <name evidence="3" type="primary">cheB</name>
    <name evidence="8" type="ORF">ENS31_02585</name>
</gene>
<dbReference type="HAMAP" id="MF_00099">
    <property type="entry name" value="CheB_chemtxs"/>
    <property type="match status" value="1"/>
</dbReference>
<dbReference type="PROSITE" id="PS50110">
    <property type="entry name" value="RESPONSE_REGULATORY"/>
    <property type="match status" value="1"/>
</dbReference>
<accession>A0A7V2ZI22</accession>
<comment type="domain">
    <text evidence="3">Contains a C-terminal catalytic domain, and an N-terminal region which modulates catalytic activity.</text>
</comment>
<dbReference type="PIRSF" id="PIRSF000876">
    <property type="entry name" value="RR_chemtxs_CheB"/>
    <property type="match status" value="1"/>
</dbReference>
<feature type="active site" evidence="3 4">
    <location>
        <position position="207"/>
    </location>
</feature>
<evidence type="ECO:0000313" key="8">
    <source>
        <dbReference type="EMBL" id="HFI90399.1"/>
    </source>
</evidence>
<dbReference type="AlphaFoldDB" id="A0A7V2ZI22"/>
<dbReference type="InterPro" id="IPR000673">
    <property type="entry name" value="Sig_transdc_resp-reg_Me-estase"/>
</dbReference>
<dbReference type="GO" id="GO:0050568">
    <property type="term" value="F:protein-glutamine glutaminase activity"/>
    <property type="evidence" value="ECO:0007669"/>
    <property type="project" value="UniProtKB-UniRule"/>
</dbReference>
<comment type="subcellular location">
    <subcellularLocation>
        <location evidence="3">Cytoplasm</location>
    </subcellularLocation>
</comment>
<feature type="modified residue" description="4-aspartylphosphate" evidence="3 5">
    <location>
        <position position="59"/>
    </location>
</feature>
<evidence type="ECO:0000256" key="1">
    <source>
        <dbReference type="ARBA" id="ARBA00022801"/>
    </source>
</evidence>
<feature type="active site" evidence="3 4">
    <location>
        <position position="180"/>
    </location>
</feature>
<dbReference type="PROSITE" id="PS50122">
    <property type="entry name" value="CHEB"/>
    <property type="match status" value="1"/>
</dbReference>
<evidence type="ECO:0000256" key="5">
    <source>
        <dbReference type="PROSITE-ProRule" id="PRU00169"/>
    </source>
</evidence>
<evidence type="ECO:0000256" key="3">
    <source>
        <dbReference type="HAMAP-Rule" id="MF_00099"/>
    </source>
</evidence>
<dbReference type="CDD" id="cd17541">
    <property type="entry name" value="REC_CheB-like"/>
    <property type="match status" value="1"/>
</dbReference>
<feature type="domain" description="Response regulatory" evidence="6">
    <location>
        <begin position="8"/>
        <end position="125"/>
    </location>
</feature>
<dbReference type="Pfam" id="PF01339">
    <property type="entry name" value="CheB_methylest"/>
    <property type="match status" value="1"/>
</dbReference>
<dbReference type="GO" id="GO:0006935">
    <property type="term" value="P:chemotaxis"/>
    <property type="evidence" value="ECO:0007669"/>
    <property type="project" value="UniProtKB-UniRule"/>
</dbReference>
<comment type="catalytic activity">
    <reaction evidence="2 3">
        <text>[protein]-L-glutamate 5-O-methyl ester + H2O = L-glutamyl-[protein] + methanol + H(+)</text>
        <dbReference type="Rhea" id="RHEA:23236"/>
        <dbReference type="Rhea" id="RHEA-COMP:10208"/>
        <dbReference type="Rhea" id="RHEA-COMP:10311"/>
        <dbReference type="ChEBI" id="CHEBI:15377"/>
        <dbReference type="ChEBI" id="CHEBI:15378"/>
        <dbReference type="ChEBI" id="CHEBI:17790"/>
        <dbReference type="ChEBI" id="CHEBI:29973"/>
        <dbReference type="ChEBI" id="CHEBI:82795"/>
        <dbReference type="EC" id="3.1.1.61"/>
    </reaction>
</comment>